<feature type="transmembrane region" description="Helical" evidence="12">
    <location>
        <begin position="135"/>
        <end position="157"/>
    </location>
</feature>
<dbReference type="GO" id="GO:0005506">
    <property type="term" value="F:iron ion binding"/>
    <property type="evidence" value="ECO:0007669"/>
    <property type="project" value="InterPro"/>
</dbReference>
<dbReference type="InterPro" id="IPR051542">
    <property type="entry name" value="Hydrogenase_cytochrome"/>
</dbReference>
<dbReference type="InterPro" id="IPR016174">
    <property type="entry name" value="Di-haem_cyt_TM"/>
</dbReference>
<evidence type="ECO:0000256" key="5">
    <source>
        <dbReference type="ARBA" id="ARBA00022617"/>
    </source>
</evidence>
<dbReference type="Pfam" id="PF01292">
    <property type="entry name" value="Ni_hydr_CYTB"/>
    <property type="match status" value="1"/>
</dbReference>
<comment type="similarity">
    <text evidence="2">Belongs to the HupC/HyaC/HydC family.</text>
</comment>
<evidence type="ECO:0000256" key="8">
    <source>
        <dbReference type="ARBA" id="ARBA00022982"/>
    </source>
</evidence>
<proteinExistence type="inferred from homology"/>
<dbReference type="AlphaFoldDB" id="D3PAG4"/>
<protein>
    <submittedName>
        <fullName evidence="14">Ni-Fe hydrogenase, cytochrome b subunit</fullName>
    </submittedName>
</protein>
<dbReference type="STRING" id="639282.DEFDS_0075"/>
<gene>
    <name evidence="14" type="ordered locus">DEFDS_0075</name>
</gene>
<feature type="transmembrane region" description="Helical" evidence="12">
    <location>
        <begin position="187"/>
        <end position="206"/>
    </location>
</feature>
<dbReference type="PANTHER" id="PTHR30485:SF0">
    <property type="entry name" value="NI_FE-HYDROGENASE 1 B-TYPE CYTOCHROME SUBUNIT-RELATED"/>
    <property type="match status" value="1"/>
</dbReference>
<evidence type="ECO:0000256" key="4">
    <source>
        <dbReference type="ARBA" id="ARBA00022475"/>
    </source>
</evidence>
<dbReference type="HOGENOM" id="CLU_075520_0_1_0"/>
<sequence>MANTYKDCPKCAAKKFVYVWEAPVRISHWLNFFSIIILSFTGLYIHYPFISASSRYGVYVMGTIRYVHYLVGVIFAFSVLLRLFWLFVGNKYASWHSFSNPFKKEDRKIFFSYLKYYTFLEKEPPHTLGHNPVALVAYIVLFNLFILQIITGFALWAQADPNSTLYSLTSWVFSIASNQWVRFFHYLVMYLIAGFVINHLYSAVIFDFKTQSGEISSIFSGWKPERNH</sequence>
<dbReference type="NCBIfam" id="TIGR02125">
    <property type="entry name" value="CytB-hydogenase"/>
    <property type="match status" value="1"/>
</dbReference>
<dbReference type="SUPFAM" id="SSF81342">
    <property type="entry name" value="Transmembrane di-heme cytochromes"/>
    <property type="match status" value="1"/>
</dbReference>
<keyword evidence="9 12" id="KW-1133">Transmembrane helix</keyword>
<evidence type="ECO:0000256" key="1">
    <source>
        <dbReference type="ARBA" id="ARBA00004651"/>
    </source>
</evidence>
<dbReference type="KEGG" id="ddf:DEFDS_0075"/>
<dbReference type="GO" id="GO:0022904">
    <property type="term" value="P:respiratory electron transport chain"/>
    <property type="evidence" value="ECO:0007669"/>
    <property type="project" value="InterPro"/>
</dbReference>
<dbReference type="GO" id="GO:0005886">
    <property type="term" value="C:plasma membrane"/>
    <property type="evidence" value="ECO:0007669"/>
    <property type="project" value="UniProtKB-SubCell"/>
</dbReference>
<name>D3PAG4_DEFDS</name>
<dbReference type="InterPro" id="IPR011577">
    <property type="entry name" value="Cyt_b561_bac/Ni-Hgenase"/>
</dbReference>
<dbReference type="InterPro" id="IPR000516">
    <property type="entry name" value="Ni-dep_Hydgase_cyt-B"/>
</dbReference>
<keyword evidence="7" id="KW-0479">Metal-binding</keyword>
<feature type="transmembrane region" description="Helical" evidence="12">
    <location>
        <begin position="66"/>
        <end position="88"/>
    </location>
</feature>
<dbReference type="PANTHER" id="PTHR30485">
    <property type="entry name" value="NI/FE-HYDROGENASE 1 B-TYPE CYTOCHROME SUBUNIT"/>
    <property type="match status" value="1"/>
</dbReference>
<keyword evidence="10" id="KW-0408">Iron</keyword>
<evidence type="ECO:0000313" key="14">
    <source>
        <dbReference type="EMBL" id="BAI79587.1"/>
    </source>
</evidence>
<feature type="transmembrane region" description="Helical" evidence="12">
    <location>
        <begin position="26"/>
        <end position="45"/>
    </location>
</feature>
<evidence type="ECO:0000256" key="2">
    <source>
        <dbReference type="ARBA" id="ARBA00008622"/>
    </source>
</evidence>
<keyword evidence="15" id="KW-1185">Reference proteome</keyword>
<keyword evidence="5" id="KW-0349">Heme</keyword>
<organism evidence="14 15">
    <name type="scientific">Deferribacter desulfuricans (strain DSM 14783 / JCM 11476 / NBRC 101012 / SSM1)</name>
    <dbReference type="NCBI Taxonomy" id="639282"/>
    <lineage>
        <taxon>Bacteria</taxon>
        <taxon>Pseudomonadati</taxon>
        <taxon>Deferribacterota</taxon>
        <taxon>Deferribacteres</taxon>
        <taxon>Deferribacterales</taxon>
        <taxon>Deferribacteraceae</taxon>
        <taxon>Deferribacter</taxon>
    </lineage>
</organism>
<comment type="subcellular location">
    <subcellularLocation>
        <location evidence="1">Cell membrane</location>
        <topology evidence="1">Multi-pass membrane protein</topology>
    </subcellularLocation>
</comment>
<evidence type="ECO:0000256" key="3">
    <source>
        <dbReference type="ARBA" id="ARBA00022448"/>
    </source>
</evidence>
<dbReference type="OrthoDB" id="197262at2"/>
<reference evidence="14 15" key="1">
    <citation type="journal article" date="2010" name="DNA Res.">
        <title>Bacterial lifestyle in a deep-sea hydrothermal vent chimney revealed by the genome sequence of the thermophilic bacterium Deferribacter desulfuricans SSM1.</title>
        <authorList>
            <person name="Takaki Y."/>
            <person name="Shimamura S."/>
            <person name="Nakagawa S."/>
            <person name="Fukuhara Y."/>
            <person name="Horikawa H."/>
            <person name="Ankai A."/>
            <person name="Harada T."/>
            <person name="Hosoyama A."/>
            <person name="Oguchi A."/>
            <person name="Fukui S."/>
            <person name="Fujita N."/>
            <person name="Takami H."/>
            <person name="Takai K."/>
        </authorList>
    </citation>
    <scope>NUCLEOTIDE SEQUENCE [LARGE SCALE GENOMIC DNA]</scope>
    <source>
        <strain evidence="15">DSM 14783 / JCM 11476 / NBRC 101012 / SSM1</strain>
    </source>
</reference>
<dbReference type="Gene3D" id="1.20.950.20">
    <property type="entry name" value="Transmembrane di-heme cytochromes, Chain C"/>
    <property type="match status" value="1"/>
</dbReference>
<dbReference type="eggNOG" id="COG1969">
    <property type="taxonomic scope" value="Bacteria"/>
</dbReference>
<dbReference type="RefSeq" id="WP_013006835.1">
    <property type="nucleotide sequence ID" value="NC_013939.1"/>
</dbReference>
<evidence type="ECO:0000259" key="13">
    <source>
        <dbReference type="Pfam" id="PF01292"/>
    </source>
</evidence>
<dbReference type="Proteomes" id="UP000001520">
    <property type="component" value="Chromosome"/>
</dbReference>
<accession>D3PAG4</accession>
<evidence type="ECO:0000256" key="7">
    <source>
        <dbReference type="ARBA" id="ARBA00022723"/>
    </source>
</evidence>
<evidence type="ECO:0000256" key="9">
    <source>
        <dbReference type="ARBA" id="ARBA00022989"/>
    </source>
</evidence>
<keyword evidence="6 12" id="KW-0812">Transmembrane</keyword>
<keyword evidence="11 12" id="KW-0472">Membrane</keyword>
<dbReference type="GO" id="GO:0020037">
    <property type="term" value="F:heme binding"/>
    <property type="evidence" value="ECO:0007669"/>
    <property type="project" value="TreeGrafter"/>
</dbReference>
<evidence type="ECO:0000256" key="6">
    <source>
        <dbReference type="ARBA" id="ARBA00022692"/>
    </source>
</evidence>
<keyword evidence="4" id="KW-1003">Cell membrane</keyword>
<evidence type="ECO:0000256" key="12">
    <source>
        <dbReference type="SAM" id="Phobius"/>
    </source>
</evidence>
<evidence type="ECO:0000256" key="11">
    <source>
        <dbReference type="ARBA" id="ARBA00023136"/>
    </source>
</evidence>
<keyword evidence="3" id="KW-0813">Transport</keyword>
<feature type="domain" description="Cytochrome b561 bacterial/Ni-hydrogenase" evidence="13">
    <location>
        <begin position="19"/>
        <end position="221"/>
    </location>
</feature>
<evidence type="ECO:0000313" key="15">
    <source>
        <dbReference type="Proteomes" id="UP000001520"/>
    </source>
</evidence>
<evidence type="ECO:0000256" key="10">
    <source>
        <dbReference type="ARBA" id="ARBA00023004"/>
    </source>
</evidence>
<dbReference type="GO" id="GO:0009055">
    <property type="term" value="F:electron transfer activity"/>
    <property type="evidence" value="ECO:0007669"/>
    <property type="project" value="InterPro"/>
</dbReference>
<keyword evidence="8" id="KW-0249">Electron transport</keyword>
<dbReference type="EMBL" id="AP011529">
    <property type="protein sequence ID" value="BAI79587.1"/>
    <property type="molecule type" value="Genomic_DNA"/>
</dbReference>
<dbReference type="PRINTS" id="PR00161">
    <property type="entry name" value="NIHGNASECYTB"/>
</dbReference>